<evidence type="ECO:0000256" key="2">
    <source>
        <dbReference type="SAM" id="SignalP"/>
    </source>
</evidence>
<reference evidence="3 4" key="1">
    <citation type="journal article" date="2018" name="Nat. Ecol. Evol.">
        <title>Pezizomycetes genomes reveal the molecular basis of ectomycorrhizal truffle lifestyle.</title>
        <authorList>
            <person name="Murat C."/>
            <person name="Payen T."/>
            <person name="Noel B."/>
            <person name="Kuo A."/>
            <person name="Morin E."/>
            <person name="Chen J."/>
            <person name="Kohler A."/>
            <person name="Krizsan K."/>
            <person name="Balestrini R."/>
            <person name="Da Silva C."/>
            <person name="Montanini B."/>
            <person name="Hainaut M."/>
            <person name="Levati E."/>
            <person name="Barry K.W."/>
            <person name="Belfiori B."/>
            <person name="Cichocki N."/>
            <person name="Clum A."/>
            <person name="Dockter R.B."/>
            <person name="Fauchery L."/>
            <person name="Guy J."/>
            <person name="Iotti M."/>
            <person name="Le Tacon F."/>
            <person name="Lindquist E.A."/>
            <person name="Lipzen A."/>
            <person name="Malagnac F."/>
            <person name="Mello A."/>
            <person name="Molinier V."/>
            <person name="Miyauchi S."/>
            <person name="Poulain J."/>
            <person name="Riccioni C."/>
            <person name="Rubini A."/>
            <person name="Sitrit Y."/>
            <person name="Splivallo R."/>
            <person name="Traeger S."/>
            <person name="Wang M."/>
            <person name="Zifcakova L."/>
            <person name="Wipf D."/>
            <person name="Zambonelli A."/>
            <person name="Paolocci F."/>
            <person name="Nowrousian M."/>
            <person name="Ottonello S."/>
            <person name="Baldrian P."/>
            <person name="Spatafora J.W."/>
            <person name="Henrissat B."/>
            <person name="Nagy L.G."/>
            <person name="Aury J.M."/>
            <person name="Wincker P."/>
            <person name="Grigoriev I.V."/>
            <person name="Bonfante P."/>
            <person name="Martin F.M."/>
        </authorList>
    </citation>
    <scope>NUCLEOTIDE SEQUENCE [LARGE SCALE GENOMIC DNA]</scope>
    <source>
        <strain evidence="3 4">RN42</strain>
    </source>
</reference>
<gene>
    <name evidence="3" type="ORF">BJ508DRAFT_308391</name>
</gene>
<evidence type="ECO:0000256" key="1">
    <source>
        <dbReference type="SAM" id="MobiDB-lite"/>
    </source>
</evidence>
<name>A0A3N4I243_ASCIM</name>
<sequence length="158" mass="18118">MLRATDTTRQTNQTVLWLLVQAILSHTTAVHPIRRHIRIFNTTPEADQQSILLHVLNRTIKDPVMDWCDAYIAPRPTPPNGIYYLDTEPKLPPYPNKTSRVSTEPARASLSRCKDPEGSEVTKGPGNRLQGDFEKLELLFQDRYAKVLWKHESEDISQ</sequence>
<keyword evidence="4" id="KW-1185">Reference proteome</keyword>
<feature type="chain" id="PRO_5018005420" evidence="2">
    <location>
        <begin position="30"/>
        <end position="158"/>
    </location>
</feature>
<evidence type="ECO:0000313" key="3">
    <source>
        <dbReference type="EMBL" id="RPA79466.1"/>
    </source>
</evidence>
<feature type="region of interest" description="Disordered" evidence="1">
    <location>
        <begin position="83"/>
        <end position="128"/>
    </location>
</feature>
<dbReference type="AlphaFoldDB" id="A0A3N4I243"/>
<dbReference type="Proteomes" id="UP000275078">
    <property type="component" value="Unassembled WGS sequence"/>
</dbReference>
<proteinExistence type="predicted"/>
<protein>
    <submittedName>
        <fullName evidence="3">Uncharacterized protein</fullName>
    </submittedName>
</protein>
<evidence type="ECO:0000313" key="4">
    <source>
        <dbReference type="Proteomes" id="UP000275078"/>
    </source>
</evidence>
<keyword evidence="2" id="KW-0732">Signal</keyword>
<feature type="signal peptide" evidence="2">
    <location>
        <begin position="1"/>
        <end position="29"/>
    </location>
</feature>
<accession>A0A3N4I243</accession>
<dbReference type="EMBL" id="ML119699">
    <property type="protein sequence ID" value="RPA79466.1"/>
    <property type="molecule type" value="Genomic_DNA"/>
</dbReference>
<organism evidence="3 4">
    <name type="scientific">Ascobolus immersus RN42</name>
    <dbReference type="NCBI Taxonomy" id="1160509"/>
    <lineage>
        <taxon>Eukaryota</taxon>
        <taxon>Fungi</taxon>
        <taxon>Dikarya</taxon>
        <taxon>Ascomycota</taxon>
        <taxon>Pezizomycotina</taxon>
        <taxon>Pezizomycetes</taxon>
        <taxon>Pezizales</taxon>
        <taxon>Ascobolaceae</taxon>
        <taxon>Ascobolus</taxon>
    </lineage>
</organism>